<dbReference type="AlphaFoldDB" id="A0A815LD21"/>
<comment type="caution">
    <text evidence="6">The sequence shown here is derived from an EMBL/GenBank/DDBJ whole genome shotgun (WGS) entry which is preliminary data.</text>
</comment>
<accession>A0A815LD21</accession>
<name>A0A815LD21_9BILA</name>
<evidence type="ECO:0000313" key="7">
    <source>
        <dbReference type="EMBL" id="CAF4047195.1"/>
    </source>
</evidence>
<keyword evidence="1" id="KW-0443">Lipid metabolism</keyword>
<dbReference type="GO" id="GO:0004305">
    <property type="term" value="F:ethanolamine kinase activity"/>
    <property type="evidence" value="ECO:0007669"/>
    <property type="project" value="UniProtKB-EC"/>
</dbReference>
<dbReference type="PANTHER" id="PTHR22603:SF66">
    <property type="entry name" value="ETHANOLAMINE KINASE"/>
    <property type="match status" value="1"/>
</dbReference>
<keyword evidence="2" id="KW-1208">Phospholipid metabolism</keyword>
<dbReference type="Proteomes" id="UP000663836">
    <property type="component" value="Unassembled WGS sequence"/>
</dbReference>
<dbReference type="EC" id="2.7.1.82" evidence="5"/>
<dbReference type="Gene3D" id="3.90.1200.10">
    <property type="match status" value="1"/>
</dbReference>
<evidence type="ECO:0000313" key="8">
    <source>
        <dbReference type="Proteomes" id="UP000663864"/>
    </source>
</evidence>
<dbReference type="Gene3D" id="3.30.200.20">
    <property type="entry name" value="Phosphorylase Kinase, domain 1"/>
    <property type="match status" value="1"/>
</dbReference>
<dbReference type="EMBL" id="CAJNOT010003956">
    <property type="protein sequence ID" value="CAF1408374.1"/>
    <property type="molecule type" value="Genomic_DNA"/>
</dbReference>
<evidence type="ECO:0000256" key="2">
    <source>
        <dbReference type="ARBA" id="ARBA00023264"/>
    </source>
</evidence>
<dbReference type="PANTHER" id="PTHR22603">
    <property type="entry name" value="CHOLINE/ETHANOALAMINE KINASE"/>
    <property type="match status" value="1"/>
</dbReference>
<organism evidence="6 8">
    <name type="scientific">Rotaria sordida</name>
    <dbReference type="NCBI Taxonomy" id="392033"/>
    <lineage>
        <taxon>Eukaryota</taxon>
        <taxon>Metazoa</taxon>
        <taxon>Spiralia</taxon>
        <taxon>Gnathifera</taxon>
        <taxon>Rotifera</taxon>
        <taxon>Eurotatoria</taxon>
        <taxon>Bdelloidea</taxon>
        <taxon>Philodinida</taxon>
        <taxon>Philodinidae</taxon>
        <taxon>Rotaria</taxon>
    </lineage>
</organism>
<proteinExistence type="inferred from homology"/>
<dbReference type="GO" id="GO:0006646">
    <property type="term" value="P:phosphatidylethanolamine biosynthetic process"/>
    <property type="evidence" value="ECO:0007669"/>
    <property type="project" value="TreeGrafter"/>
</dbReference>
<sequence>MLSSISHENINFDPNEQDIESIVLNFVSNSLKQNWIKSNSSLTIKKLTDGLSNILFAVYSHENNGVVVKIYGKNSDLIVDRQAEIRYLIYLAQFHMSPSILLTFNNGFIYEYLSGSPISNDDEKKSLLIARKLAEFHSIPLIDKQVKGQLVEKLRHYINLLNGTNEELYKRIKLSLSSYLNDISWLKITEDINKIEEIIDKKNSKWSNLTIVVCHNDTQCLNFLYDEKKTNKISLIDFEHCSRNFWLFDVFNHFIEYAGLDNEEPDYDNKYPKRNKQKQWLEIYLSNALFLNDKFEKQMSIDELCDLGDCLRAPIHLYWSLWSFLEALLNHQSMDKFDYVKYGRYRLKQYEKYKQEFFSSVN</sequence>
<evidence type="ECO:0000256" key="4">
    <source>
        <dbReference type="ARBA" id="ARBA00038211"/>
    </source>
</evidence>
<evidence type="ECO:0000313" key="6">
    <source>
        <dbReference type="EMBL" id="CAF1408374.1"/>
    </source>
</evidence>
<reference evidence="6" key="1">
    <citation type="submission" date="2021-02" db="EMBL/GenBank/DDBJ databases">
        <authorList>
            <person name="Nowell W R."/>
        </authorList>
    </citation>
    <scope>NUCLEOTIDE SEQUENCE</scope>
</reference>
<evidence type="ECO:0000256" key="1">
    <source>
        <dbReference type="ARBA" id="ARBA00023209"/>
    </source>
</evidence>
<dbReference type="GO" id="GO:0005737">
    <property type="term" value="C:cytoplasm"/>
    <property type="evidence" value="ECO:0007669"/>
    <property type="project" value="TreeGrafter"/>
</dbReference>
<dbReference type="InterPro" id="IPR011009">
    <property type="entry name" value="Kinase-like_dom_sf"/>
</dbReference>
<gene>
    <name evidence="7" type="ORF">JBS370_LOCUS28839</name>
    <name evidence="6" type="ORF">ZHD862_LOCUS33430</name>
</gene>
<keyword evidence="1" id="KW-0444">Lipid biosynthesis</keyword>
<comment type="pathway">
    <text evidence="3">Phospholipid metabolism; phosphatidylethanolamine biosynthesis; phosphatidylethanolamine from ethanolamine: step 1/3.</text>
</comment>
<dbReference type="EMBL" id="CAJOBD010005955">
    <property type="protein sequence ID" value="CAF4047195.1"/>
    <property type="molecule type" value="Genomic_DNA"/>
</dbReference>
<keyword evidence="1" id="KW-0594">Phospholipid biosynthesis</keyword>
<dbReference type="Pfam" id="PF01633">
    <property type="entry name" value="Choline_kinase"/>
    <property type="match status" value="1"/>
</dbReference>
<comment type="similarity">
    <text evidence="4">Belongs to the choline/ethanolamine kinase family.</text>
</comment>
<dbReference type="Proteomes" id="UP000663864">
    <property type="component" value="Unassembled WGS sequence"/>
</dbReference>
<evidence type="ECO:0000256" key="3">
    <source>
        <dbReference type="ARBA" id="ARBA00037883"/>
    </source>
</evidence>
<protein>
    <recommendedName>
        <fullName evidence="5">ethanolamine kinase</fullName>
        <ecNumber evidence="5">2.7.1.82</ecNumber>
    </recommendedName>
</protein>
<dbReference type="SUPFAM" id="SSF56112">
    <property type="entry name" value="Protein kinase-like (PK-like)"/>
    <property type="match status" value="1"/>
</dbReference>
<evidence type="ECO:0000256" key="5">
    <source>
        <dbReference type="ARBA" id="ARBA00038874"/>
    </source>
</evidence>